<reference evidence="3 4" key="1">
    <citation type="submission" date="2018-10" db="EMBL/GenBank/DDBJ databases">
        <title>Fifty Aureobasidium pullulans genomes reveal a recombining polyextremotolerant generalist.</title>
        <authorList>
            <person name="Gostincar C."/>
            <person name="Turk M."/>
            <person name="Zajc J."/>
            <person name="Gunde-Cimerman N."/>
        </authorList>
    </citation>
    <scope>NUCLEOTIDE SEQUENCE [LARGE SCALE GENOMIC DNA]</scope>
    <source>
        <strain evidence="3 4">EXF-11013</strain>
    </source>
</reference>
<evidence type="ECO:0000313" key="3">
    <source>
        <dbReference type="EMBL" id="THW50516.1"/>
    </source>
</evidence>
<keyword evidence="1" id="KW-0175">Coiled coil</keyword>
<evidence type="ECO:0000313" key="4">
    <source>
        <dbReference type="Proteomes" id="UP000310687"/>
    </source>
</evidence>
<accession>A0A4S8YF52</accession>
<gene>
    <name evidence="3" type="ORF">D6D22_01224</name>
</gene>
<proteinExistence type="predicted"/>
<feature type="coiled-coil region" evidence="1">
    <location>
        <begin position="149"/>
        <end position="187"/>
    </location>
</feature>
<name>A0A4S8YF52_AURPU</name>
<feature type="region of interest" description="Disordered" evidence="2">
    <location>
        <begin position="22"/>
        <end position="60"/>
    </location>
</feature>
<feature type="compositionally biased region" description="Acidic residues" evidence="2">
    <location>
        <begin position="225"/>
        <end position="256"/>
    </location>
</feature>
<dbReference type="AlphaFoldDB" id="A0A4S8YF52"/>
<feature type="compositionally biased region" description="Acidic residues" evidence="2">
    <location>
        <begin position="310"/>
        <end position="326"/>
    </location>
</feature>
<feature type="compositionally biased region" description="Basic residues" evidence="2">
    <location>
        <begin position="36"/>
        <end position="46"/>
    </location>
</feature>
<dbReference type="EMBL" id="QZAL01000009">
    <property type="protein sequence ID" value="THW50516.1"/>
    <property type="molecule type" value="Genomic_DNA"/>
</dbReference>
<dbReference type="Proteomes" id="UP000310687">
    <property type="component" value="Unassembled WGS sequence"/>
</dbReference>
<protein>
    <submittedName>
        <fullName evidence="3">Uncharacterized protein</fullName>
    </submittedName>
</protein>
<comment type="caution">
    <text evidence="3">The sequence shown here is derived from an EMBL/GenBank/DDBJ whole genome shotgun (WGS) entry which is preliminary data.</text>
</comment>
<feature type="compositionally biased region" description="Acidic residues" evidence="2">
    <location>
        <begin position="262"/>
        <end position="273"/>
    </location>
</feature>
<evidence type="ECO:0000256" key="2">
    <source>
        <dbReference type="SAM" id="MobiDB-lite"/>
    </source>
</evidence>
<feature type="region of interest" description="Disordered" evidence="2">
    <location>
        <begin position="191"/>
        <end position="356"/>
    </location>
</feature>
<sequence length="356" mass="39530">MSDFIDPHEQIRALEIGAKEAYSQAGAPTEPDNAHYHRAHAHHHGQPMHDPRNGASRAQSVNENSEKIFALLHDQMMELANKRVHDKSVGFEADQLALDLLIRAELPLYIRVHAHIVLACGNHENFLHHANEAVRCVKKGRVIFGRGANPEARLAVEGLMEEAQEAQRRAERDATQLERIKRSWKKEPWEEKEGQAILYGGNSTDVEDKGDETEDEIFVRPRLESDDDGSEEEVPEEEVPEEEVPEEEVPGEEVPEEGVTPEVEEVPGEEVPEEANVQIADVEPVADDGTNPVSDDGTNLVGADVNPVGADDEVNPVGDDEGDAAGDDLQAVPPKLRRSKRTNIYGKNYKTGEMRR</sequence>
<organism evidence="3 4">
    <name type="scientific">Aureobasidium pullulans</name>
    <name type="common">Black yeast</name>
    <name type="synonym">Pullularia pullulans</name>
    <dbReference type="NCBI Taxonomy" id="5580"/>
    <lineage>
        <taxon>Eukaryota</taxon>
        <taxon>Fungi</taxon>
        <taxon>Dikarya</taxon>
        <taxon>Ascomycota</taxon>
        <taxon>Pezizomycotina</taxon>
        <taxon>Dothideomycetes</taxon>
        <taxon>Dothideomycetidae</taxon>
        <taxon>Dothideales</taxon>
        <taxon>Saccotheciaceae</taxon>
        <taxon>Aureobasidium</taxon>
    </lineage>
</organism>
<evidence type="ECO:0000256" key="1">
    <source>
        <dbReference type="SAM" id="Coils"/>
    </source>
</evidence>